<proteinExistence type="predicted"/>
<dbReference type="Proteomes" id="UP000245507">
    <property type="component" value="Unassembled WGS sequence"/>
</dbReference>
<reference evidence="2 3" key="1">
    <citation type="submission" date="2018-05" db="EMBL/GenBank/DDBJ databases">
        <title>Nocardioides silvaticus genome.</title>
        <authorList>
            <person name="Li C."/>
            <person name="Wang G."/>
        </authorList>
    </citation>
    <scope>NUCLEOTIDE SEQUENCE [LARGE SCALE GENOMIC DNA]</scope>
    <source>
        <strain evidence="2 3">CCTCC AB 2018079</strain>
    </source>
</reference>
<evidence type="ECO:0000256" key="1">
    <source>
        <dbReference type="SAM" id="SignalP"/>
    </source>
</evidence>
<sequence length="201" mass="21809">MVVGTMTAAGIALPASAQAAPPNRLICDNQKNDPYTGTYASVTVPKGASCYLENAVVRGNVKALHGSGDVYILDTEVRRNIMVRKSRGTVKIGAAGCRIDPPAGNNIKVTRSHNVLICWMTVGNNIAVTRNDGRISLFHNTVGSNIKVSKNLPYDRKPGDGQHQQIDAIRLRHNVAERHIWVTDNADRPVLQVNNTPEPII</sequence>
<dbReference type="AlphaFoldDB" id="A0A316TEU9"/>
<keyword evidence="1" id="KW-0732">Signal</keyword>
<name>A0A316TEU9_9ACTN</name>
<gene>
    <name evidence="2" type="ORF">DJ010_16520</name>
</gene>
<feature type="chain" id="PRO_5016289030" description="Right handed beta helix domain-containing protein" evidence="1">
    <location>
        <begin position="20"/>
        <end position="201"/>
    </location>
</feature>
<feature type="signal peptide" evidence="1">
    <location>
        <begin position="1"/>
        <end position="19"/>
    </location>
</feature>
<evidence type="ECO:0000313" key="3">
    <source>
        <dbReference type="Proteomes" id="UP000245507"/>
    </source>
</evidence>
<keyword evidence="3" id="KW-1185">Reference proteome</keyword>
<dbReference type="EMBL" id="QGDD01000008">
    <property type="protein sequence ID" value="PWN01649.1"/>
    <property type="molecule type" value="Genomic_DNA"/>
</dbReference>
<comment type="caution">
    <text evidence="2">The sequence shown here is derived from an EMBL/GenBank/DDBJ whole genome shotgun (WGS) entry which is preliminary data.</text>
</comment>
<accession>A0A316TEU9</accession>
<evidence type="ECO:0008006" key="4">
    <source>
        <dbReference type="Google" id="ProtNLM"/>
    </source>
</evidence>
<evidence type="ECO:0000313" key="2">
    <source>
        <dbReference type="EMBL" id="PWN01649.1"/>
    </source>
</evidence>
<protein>
    <recommendedName>
        <fullName evidence="4">Right handed beta helix domain-containing protein</fullName>
    </recommendedName>
</protein>
<organism evidence="2 3">
    <name type="scientific">Nocardioides silvaticus</name>
    <dbReference type="NCBI Taxonomy" id="2201891"/>
    <lineage>
        <taxon>Bacteria</taxon>
        <taxon>Bacillati</taxon>
        <taxon>Actinomycetota</taxon>
        <taxon>Actinomycetes</taxon>
        <taxon>Propionibacteriales</taxon>
        <taxon>Nocardioidaceae</taxon>
        <taxon>Nocardioides</taxon>
    </lineage>
</organism>